<name>A0A0R1W3J8_9LACO</name>
<protein>
    <submittedName>
        <fullName evidence="1">Uncharacterized protein</fullName>
    </submittedName>
</protein>
<keyword evidence="2" id="KW-1185">Reference proteome</keyword>
<proteinExistence type="predicted"/>
<evidence type="ECO:0000313" key="2">
    <source>
        <dbReference type="Proteomes" id="UP000051820"/>
    </source>
</evidence>
<dbReference type="RefSeq" id="WP_010621776.1">
    <property type="nucleotide sequence ID" value="NZ_AZGF01000009.1"/>
</dbReference>
<accession>A0A0R1W3J8</accession>
<dbReference type="PATRIC" id="fig|1423807.3.peg.2529"/>
<organism evidence="1 2">
    <name type="scientific">Paucilactobacillus suebicus DSM 5007 = KCTC 3549</name>
    <dbReference type="NCBI Taxonomy" id="1423807"/>
    <lineage>
        <taxon>Bacteria</taxon>
        <taxon>Bacillati</taxon>
        <taxon>Bacillota</taxon>
        <taxon>Bacilli</taxon>
        <taxon>Lactobacillales</taxon>
        <taxon>Lactobacillaceae</taxon>
        <taxon>Paucilactobacillus</taxon>
    </lineage>
</organism>
<dbReference type="AlphaFoldDB" id="A0A0R1W3J8"/>
<evidence type="ECO:0000313" key="1">
    <source>
        <dbReference type="EMBL" id="KRM12263.1"/>
    </source>
</evidence>
<dbReference type="STRING" id="1423807.FD16_GL002448"/>
<comment type="caution">
    <text evidence="1">The sequence shown here is derived from an EMBL/GenBank/DDBJ whole genome shotgun (WGS) entry which is preliminary data.</text>
</comment>
<sequence length="132" mass="15221">MNLIIPATVKTLEPHINPARLAQIKDPAKRKHAARKSIQTLTKFAEELRYWKHESTIKDIFECNISHGYNRIMALRDKSHYYTLALGEMDSSLLTLENKKGDMDVNQLMEITDWLIHETTPLVKETDTVATD</sequence>
<gene>
    <name evidence="1" type="ORF">FD16_GL002448</name>
</gene>
<dbReference type="EMBL" id="AZGF01000009">
    <property type="protein sequence ID" value="KRM12263.1"/>
    <property type="molecule type" value="Genomic_DNA"/>
</dbReference>
<dbReference type="Proteomes" id="UP000051820">
    <property type="component" value="Unassembled WGS sequence"/>
</dbReference>
<reference evidence="1 2" key="1">
    <citation type="journal article" date="2015" name="Genome Announc.">
        <title>Expanding the biotechnology potential of lactobacilli through comparative genomics of 213 strains and associated genera.</title>
        <authorList>
            <person name="Sun Z."/>
            <person name="Harris H.M."/>
            <person name="McCann A."/>
            <person name="Guo C."/>
            <person name="Argimon S."/>
            <person name="Zhang W."/>
            <person name="Yang X."/>
            <person name="Jeffery I.B."/>
            <person name="Cooney J.C."/>
            <person name="Kagawa T.F."/>
            <person name="Liu W."/>
            <person name="Song Y."/>
            <person name="Salvetti E."/>
            <person name="Wrobel A."/>
            <person name="Rasinkangas P."/>
            <person name="Parkhill J."/>
            <person name="Rea M.C."/>
            <person name="O'Sullivan O."/>
            <person name="Ritari J."/>
            <person name="Douillard F.P."/>
            <person name="Paul Ross R."/>
            <person name="Yang R."/>
            <person name="Briner A.E."/>
            <person name="Felis G.E."/>
            <person name="de Vos W.M."/>
            <person name="Barrangou R."/>
            <person name="Klaenhammer T.R."/>
            <person name="Caufield P.W."/>
            <person name="Cui Y."/>
            <person name="Zhang H."/>
            <person name="O'Toole P.W."/>
        </authorList>
    </citation>
    <scope>NUCLEOTIDE SEQUENCE [LARGE SCALE GENOMIC DNA]</scope>
    <source>
        <strain evidence="1 2">DSM 5007</strain>
    </source>
</reference>